<dbReference type="Proteomes" id="UP000790709">
    <property type="component" value="Unassembled WGS sequence"/>
</dbReference>
<comment type="caution">
    <text evidence="1">The sequence shown here is derived from an EMBL/GenBank/DDBJ whole genome shotgun (WGS) entry which is preliminary data.</text>
</comment>
<organism evidence="1 2">
    <name type="scientific">Leucogyrophana mollusca</name>
    <dbReference type="NCBI Taxonomy" id="85980"/>
    <lineage>
        <taxon>Eukaryota</taxon>
        <taxon>Fungi</taxon>
        <taxon>Dikarya</taxon>
        <taxon>Basidiomycota</taxon>
        <taxon>Agaricomycotina</taxon>
        <taxon>Agaricomycetes</taxon>
        <taxon>Agaricomycetidae</taxon>
        <taxon>Boletales</taxon>
        <taxon>Boletales incertae sedis</taxon>
        <taxon>Leucogyrophana</taxon>
    </lineage>
</organism>
<keyword evidence="2" id="KW-1185">Reference proteome</keyword>
<evidence type="ECO:0000313" key="2">
    <source>
        <dbReference type="Proteomes" id="UP000790709"/>
    </source>
</evidence>
<accession>A0ACB8B3V6</accession>
<name>A0ACB8B3V6_9AGAM</name>
<proteinExistence type="predicted"/>
<protein>
    <submittedName>
        <fullName evidence="1">Uncharacterized protein</fullName>
    </submittedName>
</protein>
<gene>
    <name evidence="1" type="ORF">BV22DRAFT_1050772</name>
</gene>
<reference evidence="1" key="1">
    <citation type="journal article" date="2021" name="New Phytol.">
        <title>Evolutionary innovations through gain and loss of genes in the ectomycorrhizal Boletales.</title>
        <authorList>
            <person name="Wu G."/>
            <person name="Miyauchi S."/>
            <person name="Morin E."/>
            <person name="Kuo A."/>
            <person name="Drula E."/>
            <person name="Varga T."/>
            <person name="Kohler A."/>
            <person name="Feng B."/>
            <person name="Cao Y."/>
            <person name="Lipzen A."/>
            <person name="Daum C."/>
            <person name="Hundley H."/>
            <person name="Pangilinan J."/>
            <person name="Johnson J."/>
            <person name="Barry K."/>
            <person name="LaButti K."/>
            <person name="Ng V."/>
            <person name="Ahrendt S."/>
            <person name="Min B."/>
            <person name="Choi I.G."/>
            <person name="Park H."/>
            <person name="Plett J.M."/>
            <person name="Magnuson J."/>
            <person name="Spatafora J.W."/>
            <person name="Nagy L.G."/>
            <person name="Henrissat B."/>
            <person name="Grigoriev I.V."/>
            <person name="Yang Z.L."/>
            <person name="Xu J."/>
            <person name="Martin F.M."/>
        </authorList>
    </citation>
    <scope>NUCLEOTIDE SEQUENCE</scope>
    <source>
        <strain evidence="1">KUC20120723A-06</strain>
    </source>
</reference>
<dbReference type="EMBL" id="MU266624">
    <property type="protein sequence ID" value="KAH7919848.1"/>
    <property type="molecule type" value="Genomic_DNA"/>
</dbReference>
<evidence type="ECO:0000313" key="1">
    <source>
        <dbReference type="EMBL" id="KAH7919848.1"/>
    </source>
</evidence>
<sequence length="266" mass="28980">MRRQGVCAGGSVTKRRRGTSGSDAAFLGFSTLEIHSEAIHCTTSGPIVGTGWRLIWPSPSSPDSAPSGYISLSLHPIRVRFQGQLASHLAQSIQFLFFLLPWGLACWSPFPWNDWADLGPLSSCGGGSSTRPPNSDAPVLVYTRQLSNLSGPAPSQPSWTPQATPLSVESVCELEKWLSSSKKKNLSWYLTVSLHLPLNFTSSAAELNSQQKMALVHQGVNARVKKFVAVKISQRSNSLRAWGYNRAGGLRFVDENKITICEEITP</sequence>